<keyword evidence="11" id="KW-0067">ATP-binding</keyword>
<keyword evidence="10 28" id="KW-0418">Kinase</keyword>
<dbReference type="InterPro" id="IPR005467">
    <property type="entry name" value="His_kinase_dom"/>
</dbReference>
<evidence type="ECO:0000259" key="24">
    <source>
        <dbReference type="PROSITE" id="PS50110"/>
    </source>
</evidence>
<dbReference type="Pfam" id="PF02518">
    <property type="entry name" value="HATPase_c"/>
    <property type="match status" value="1"/>
</dbReference>
<dbReference type="SUPFAM" id="SSF47226">
    <property type="entry name" value="Histidine-containing phosphotransfer domain, HPT domain"/>
    <property type="match status" value="1"/>
</dbReference>
<protein>
    <recommendedName>
        <fullName evidence="19">Circadian input-output histidine kinase CikA</fullName>
        <ecNumber evidence="4">2.7.13.3</ecNumber>
    </recommendedName>
    <alternativeName>
        <fullName evidence="18">Sensor protein FixL</fullName>
    </alternativeName>
    <alternativeName>
        <fullName evidence="17">Sensory/regulatory protein RpfC</fullName>
    </alternativeName>
</protein>
<dbReference type="CDD" id="cd16922">
    <property type="entry name" value="HATPase_EvgS-ArcB-TorS-like"/>
    <property type="match status" value="1"/>
</dbReference>
<evidence type="ECO:0000259" key="27">
    <source>
        <dbReference type="PROSITE" id="PS50894"/>
    </source>
</evidence>
<dbReference type="NCBIfam" id="TIGR00229">
    <property type="entry name" value="sensory_box"/>
    <property type="match status" value="1"/>
</dbReference>
<dbReference type="InterPro" id="IPR036641">
    <property type="entry name" value="HPT_dom_sf"/>
</dbReference>
<evidence type="ECO:0000256" key="15">
    <source>
        <dbReference type="ARBA" id="ARBA00059827"/>
    </source>
</evidence>
<dbReference type="Pfam" id="PF00072">
    <property type="entry name" value="Response_reg"/>
    <property type="match status" value="2"/>
</dbReference>
<dbReference type="FunFam" id="1.10.287.130:FF:000002">
    <property type="entry name" value="Two-component osmosensing histidine kinase"/>
    <property type="match status" value="1"/>
</dbReference>
<dbReference type="Gene3D" id="3.40.50.2300">
    <property type="match status" value="2"/>
</dbReference>
<dbReference type="PANTHER" id="PTHR45339">
    <property type="entry name" value="HYBRID SIGNAL TRANSDUCTION HISTIDINE KINASE J"/>
    <property type="match status" value="1"/>
</dbReference>
<organism evidence="28 29">
    <name type="scientific">Bacillus thermotolerans</name>
    <name type="common">Quasibacillus thermotolerans</name>
    <dbReference type="NCBI Taxonomy" id="1221996"/>
    <lineage>
        <taxon>Bacteria</taxon>
        <taxon>Bacillati</taxon>
        <taxon>Bacillota</taxon>
        <taxon>Bacilli</taxon>
        <taxon>Bacillales</taxon>
        <taxon>Bacillaceae</taxon>
        <taxon>Bacillus</taxon>
    </lineage>
</organism>
<dbReference type="InterPro" id="IPR001789">
    <property type="entry name" value="Sig_transdc_resp-reg_receiver"/>
</dbReference>
<evidence type="ECO:0000256" key="17">
    <source>
        <dbReference type="ARBA" id="ARBA00068150"/>
    </source>
</evidence>
<comment type="subcellular location">
    <subcellularLocation>
        <location evidence="2">Cell membrane</location>
        <topology evidence="2">Multi-pass membrane protein</topology>
    </subcellularLocation>
</comment>
<dbReference type="SUPFAM" id="SSF55874">
    <property type="entry name" value="ATPase domain of HSP90 chaperone/DNA topoisomerase II/histidine kinase"/>
    <property type="match status" value="1"/>
</dbReference>
<feature type="domain" description="HPt" evidence="27">
    <location>
        <begin position="821"/>
        <end position="916"/>
    </location>
</feature>
<comment type="similarity">
    <text evidence="3">In the N-terminal section; belongs to the phytochrome family.</text>
</comment>
<gene>
    <name evidence="28" type="ORF">QY95_03958</name>
</gene>
<evidence type="ECO:0000256" key="19">
    <source>
        <dbReference type="ARBA" id="ARBA00074306"/>
    </source>
</evidence>
<dbReference type="SMART" id="SM00091">
    <property type="entry name" value="PAS"/>
    <property type="match status" value="1"/>
</dbReference>
<keyword evidence="29" id="KW-1185">Reference proteome</keyword>
<dbReference type="InterPro" id="IPR003661">
    <property type="entry name" value="HisK_dim/P_dom"/>
</dbReference>
<dbReference type="GO" id="GO:0000155">
    <property type="term" value="F:phosphorelay sensor kinase activity"/>
    <property type="evidence" value="ECO:0007669"/>
    <property type="project" value="InterPro"/>
</dbReference>
<dbReference type="InterPro" id="IPR008207">
    <property type="entry name" value="Sig_transdc_His_kin_Hpt_dom"/>
</dbReference>
<keyword evidence="6 21" id="KW-0597">Phosphoprotein</keyword>
<dbReference type="SUPFAM" id="SSF47384">
    <property type="entry name" value="Homodimeric domain of signal transducing histidine kinase"/>
    <property type="match status" value="1"/>
</dbReference>
<dbReference type="PANTHER" id="PTHR45339:SF1">
    <property type="entry name" value="HYBRID SIGNAL TRANSDUCTION HISTIDINE KINASE J"/>
    <property type="match status" value="1"/>
</dbReference>
<dbReference type="InterPro" id="IPR000014">
    <property type="entry name" value="PAS"/>
</dbReference>
<evidence type="ECO:0000259" key="25">
    <source>
        <dbReference type="PROSITE" id="PS50112"/>
    </source>
</evidence>
<dbReference type="SUPFAM" id="SSF55785">
    <property type="entry name" value="PYP-like sensor domain (PAS domain)"/>
    <property type="match status" value="2"/>
</dbReference>
<keyword evidence="9" id="KW-0547">Nucleotide-binding</keyword>
<evidence type="ECO:0000256" key="13">
    <source>
        <dbReference type="ARBA" id="ARBA00023012"/>
    </source>
</evidence>
<evidence type="ECO:0000256" key="5">
    <source>
        <dbReference type="ARBA" id="ARBA00022475"/>
    </source>
</evidence>
<evidence type="ECO:0000256" key="8">
    <source>
        <dbReference type="ARBA" id="ARBA00022692"/>
    </source>
</evidence>
<comment type="caution">
    <text evidence="21">Lacks conserved residue(s) required for the propagation of feature annotation.</text>
</comment>
<dbReference type="SUPFAM" id="SSF52172">
    <property type="entry name" value="CheY-like"/>
    <property type="match status" value="2"/>
</dbReference>
<comment type="subunit">
    <text evidence="16">At low DSF concentrations, interacts with RpfF.</text>
</comment>
<dbReference type="Pfam" id="PF00512">
    <property type="entry name" value="HisKA"/>
    <property type="match status" value="1"/>
</dbReference>
<evidence type="ECO:0000256" key="11">
    <source>
        <dbReference type="ARBA" id="ARBA00022840"/>
    </source>
</evidence>
<dbReference type="InterPro" id="IPR036097">
    <property type="entry name" value="HisK_dim/P_sf"/>
</dbReference>
<dbReference type="OrthoDB" id="9790669at2"/>
<dbReference type="Pfam" id="PF13426">
    <property type="entry name" value="PAS_9"/>
    <property type="match status" value="1"/>
</dbReference>
<dbReference type="CDD" id="cd00088">
    <property type="entry name" value="HPT"/>
    <property type="match status" value="1"/>
</dbReference>
<name>A0A0F5HND0_BACTR</name>
<dbReference type="PROSITE" id="PS50112">
    <property type="entry name" value="PAS"/>
    <property type="match status" value="1"/>
</dbReference>
<evidence type="ECO:0000256" key="10">
    <source>
        <dbReference type="ARBA" id="ARBA00022777"/>
    </source>
</evidence>
<feature type="domain" description="PAC" evidence="26">
    <location>
        <begin position="87"/>
        <end position="137"/>
    </location>
</feature>
<evidence type="ECO:0000256" key="20">
    <source>
        <dbReference type="PROSITE-ProRule" id="PRU00110"/>
    </source>
</evidence>
<dbReference type="Gene3D" id="1.20.120.160">
    <property type="entry name" value="HPT domain"/>
    <property type="match status" value="1"/>
</dbReference>
<dbReference type="InterPro" id="IPR001610">
    <property type="entry name" value="PAC"/>
</dbReference>
<dbReference type="InterPro" id="IPR004358">
    <property type="entry name" value="Sig_transdc_His_kin-like_C"/>
</dbReference>
<evidence type="ECO:0000256" key="7">
    <source>
        <dbReference type="ARBA" id="ARBA00022679"/>
    </source>
</evidence>
<dbReference type="AlphaFoldDB" id="A0A0F5HND0"/>
<comment type="caution">
    <text evidence="28">The sequence shown here is derived from an EMBL/GenBank/DDBJ whole genome shotgun (WGS) entry which is preliminary data.</text>
</comment>
<feature type="modified residue" description="Phosphohistidine" evidence="20">
    <location>
        <position position="860"/>
    </location>
</feature>
<dbReference type="InterPro" id="IPR036890">
    <property type="entry name" value="HATPase_C_sf"/>
</dbReference>
<keyword evidence="14" id="KW-0472">Membrane</keyword>
<evidence type="ECO:0000256" key="1">
    <source>
        <dbReference type="ARBA" id="ARBA00000085"/>
    </source>
</evidence>
<evidence type="ECO:0000259" key="26">
    <source>
        <dbReference type="PROSITE" id="PS50113"/>
    </source>
</evidence>
<dbReference type="InterPro" id="IPR011006">
    <property type="entry name" value="CheY-like_superfamily"/>
</dbReference>
<dbReference type="PROSITE" id="PS50110">
    <property type="entry name" value="RESPONSE_REGULATORY"/>
    <property type="match status" value="2"/>
</dbReference>
<dbReference type="InterPro" id="IPR000700">
    <property type="entry name" value="PAS-assoc_C"/>
</dbReference>
<feature type="domain" description="PAS" evidence="25">
    <location>
        <begin position="17"/>
        <end position="80"/>
    </location>
</feature>
<dbReference type="CDD" id="cd00156">
    <property type="entry name" value="REC"/>
    <property type="match status" value="1"/>
</dbReference>
<dbReference type="SMART" id="SM00086">
    <property type="entry name" value="PAC"/>
    <property type="match status" value="1"/>
</dbReference>
<feature type="region of interest" description="Disordered" evidence="22">
    <location>
        <begin position="641"/>
        <end position="665"/>
    </location>
</feature>
<feature type="compositionally biased region" description="Basic and acidic residues" evidence="22">
    <location>
        <begin position="649"/>
        <end position="659"/>
    </location>
</feature>
<dbReference type="CDD" id="cd00082">
    <property type="entry name" value="HisKA"/>
    <property type="match status" value="1"/>
</dbReference>
<dbReference type="PROSITE" id="PS50894">
    <property type="entry name" value="HPT"/>
    <property type="match status" value="1"/>
</dbReference>
<evidence type="ECO:0000256" key="12">
    <source>
        <dbReference type="ARBA" id="ARBA00022989"/>
    </source>
</evidence>
<dbReference type="Gene3D" id="1.10.287.130">
    <property type="match status" value="1"/>
</dbReference>
<dbReference type="FunFam" id="3.30.450.20:FF:000060">
    <property type="entry name" value="Sensor protein FixL"/>
    <property type="match status" value="1"/>
</dbReference>
<evidence type="ECO:0000259" key="23">
    <source>
        <dbReference type="PROSITE" id="PS50109"/>
    </source>
</evidence>
<dbReference type="Pfam" id="PF01627">
    <property type="entry name" value="Hpt"/>
    <property type="match status" value="1"/>
</dbReference>
<evidence type="ECO:0000256" key="18">
    <source>
        <dbReference type="ARBA" id="ARBA00070616"/>
    </source>
</evidence>
<evidence type="ECO:0000256" key="4">
    <source>
        <dbReference type="ARBA" id="ARBA00012438"/>
    </source>
</evidence>
<dbReference type="SMART" id="SM00388">
    <property type="entry name" value="HisKA"/>
    <property type="match status" value="1"/>
</dbReference>
<dbReference type="Proteomes" id="UP000031563">
    <property type="component" value="Unassembled WGS sequence"/>
</dbReference>
<keyword evidence="8" id="KW-0812">Transmembrane</keyword>
<evidence type="ECO:0000256" key="16">
    <source>
        <dbReference type="ARBA" id="ARBA00064003"/>
    </source>
</evidence>
<dbReference type="SMART" id="SM00387">
    <property type="entry name" value="HATPase_c"/>
    <property type="match status" value="1"/>
</dbReference>
<evidence type="ECO:0000256" key="6">
    <source>
        <dbReference type="ARBA" id="ARBA00022553"/>
    </source>
</evidence>
<proteinExistence type="inferred from homology"/>
<dbReference type="CDD" id="cd17546">
    <property type="entry name" value="REC_hyHK_CKI1_RcsC-like"/>
    <property type="match status" value="1"/>
</dbReference>
<dbReference type="STRING" id="1221996.QY95_03958"/>
<sequence>MNQNKPQNEWDQAAQLVIDNVLDGIITINRQGIIESFNPAAERIFGYASEEVVGRNVSTLMPEPYKSEHDTYVDNYVNTGKAQIIGIGREVTGKRKDGSTFPMDLAVSEFFIGEDIHFVGIVKDITERKETEAALEKALRDNFEHTVKNLQNLIFKLKKDKHGKIVYKLMEGQNAQEIGLTTASLFNQTPVDIFPAYMAAPLESYHERAFEGENVNYEWSFAGKVFYISLSPIFEGSLVSEVVGSGIDITDRKKMEEALALTRDQALEASELKSQFLANMSHEIRTPMNGIIGMVDVLMDTPLTDEQQEYVHIIRDSSQALLTIINDILDYSKMEAGKMTIEQVPFLPTPLVESIAEILLPKARHKGISLLTYIDPSIPRSLLGDPGRLRQILLNLSDNAIKFTTEGSVLIRAILRKIDDEGKAVIHFAIIDTGIGLSDEEQSRLFQPFVQSDGSTTRKFGGTGLGLAISKRLVELMGGEIGVESEKENGSTFWFNIPFPIPSSLEENSERTIDTAMENLRILIVDDHDDEREILEKYVNSWGMFSTSFENGIEALAELQKAAINNTPYDLVIVHLENPGMNASTFYQIVKQTPYLSNVHFILISDLTENKKEAAYDAYLSKPVKQSQLFDCIANLVRPVEEEEEDTAEQEKDRPDRHTPSPKVVNQHHPILLAEDNPMNRKVAFFQLEKLGYAADVVTNGREAVEKAAEQDYALILMDIQMPEMDGVEAAKTIRRNTSSKKRIPIIAMTANAMKSDREKYLKAGMDDYLSKPVKLEKLRETLERWMPKDETRPAVKVDTNAFDEENAPISLPRLQDSYGDEEMVNELLTIFLTTTPGMMENLQQSIQAKSGEAAKETAHSLKGSAAVIYADTFTQLSKEIEQAAKAGHWEMALSAYERLSSHFEELKRFIQRLKN</sequence>
<dbReference type="PRINTS" id="PR00344">
    <property type="entry name" value="BCTRLSENSOR"/>
</dbReference>
<dbReference type="GO" id="GO:0005886">
    <property type="term" value="C:plasma membrane"/>
    <property type="evidence" value="ECO:0007669"/>
    <property type="project" value="UniProtKB-SubCell"/>
</dbReference>
<evidence type="ECO:0000256" key="14">
    <source>
        <dbReference type="ARBA" id="ARBA00023136"/>
    </source>
</evidence>
<dbReference type="CDD" id="cd00130">
    <property type="entry name" value="PAS"/>
    <property type="match status" value="1"/>
</dbReference>
<evidence type="ECO:0000256" key="9">
    <source>
        <dbReference type="ARBA" id="ARBA00022741"/>
    </source>
</evidence>
<dbReference type="PROSITE" id="PS50113">
    <property type="entry name" value="PAC"/>
    <property type="match status" value="1"/>
</dbReference>
<dbReference type="PROSITE" id="PS50109">
    <property type="entry name" value="HIS_KIN"/>
    <property type="match status" value="1"/>
</dbReference>
<dbReference type="Gene3D" id="3.30.565.10">
    <property type="entry name" value="Histidine kinase-like ATPase, C-terminal domain"/>
    <property type="match status" value="1"/>
</dbReference>
<comment type="function">
    <text evidence="15">Putative oxygen sensor; modulates the activity of FixJ, a transcriptional activator of nitrogen fixation fixK gene. FixL probably acts as a kinase that phosphorylates FixJ.</text>
</comment>
<keyword evidence="12" id="KW-1133">Transmembrane helix</keyword>
<dbReference type="RefSeq" id="WP_052717180.1">
    <property type="nucleotide sequence ID" value="NZ_JWIQ02000039.1"/>
</dbReference>
<evidence type="ECO:0000313" key="28">
    <source>
        <dbReference type="EMBL" id="KKB34347.1"/>
    </source>
</evidence>
<evidence type="ECO:0000256" key="3">
    <source>
        <dbReference type="ARBA" id="ARBA00006402"/>
    </source>
</evidence>
<feature type="domain" description="Histidine kinase" evidence="23">
    <location>
        <begin position="279"/>
        <end position="501"/>
    </location>
</feature>
<evidence type="ECO:0000256" key="22">
    <source>
        <dbReference type="SAM" id="MobiDB-lite"/>
    </source>
</evidence>
<dbReference type="GO" id="GO:0005524">
    <property type="term" value="F:ATP binding"/>
    <property type="evidence" value="ECO:0007669"/>
    <property type="project" value="UniProtKB-KW"/>
</dbReference>
<feature type="domain" description="Response regulatory" evidence="24">
    <location>
        <begin position="670"/>
        <end position="787"/>
    </location>
</feature>
<dbReference type="InterPro" id="IPR035965">
    <property type="entry name" value="PAS-like_dom_sf"/>
</dbReference>
<evidence type="ECO:0000256" key="2">
    <source>
        <dbReference type="ARBA" id="ARBA00004651"/>
    </source>
</evidence>
<dbReference type="Gene3D" id="3.30.450.20">
    <property type="entry name" value="PAS domain"/>
    <property type="match status" value="2"/>
</dbReference>
<accession>A0A0F5HND0</accession>
<comment type="catalytic activity">
    <reaction evidence="1">
        <text>ATP + protein L-histidine = ADP + protein N-phospho-L-histidine.</text>
        <dbReference type="EC" id="2.7.13.3"/>
    </reaction>
</comment>
<feature type="domain" description="Response regulatory" evidence="24">
    <location>
        <begin position="521"/>
        <end position="637"/>
    </location>
</feature>
<evidence type="ECO:0000256" key="21">
    <source>
        <dbReference type="PROSITE-ProRule" id="PRU00169"/>
    </source>
</evidence>
<reference evidence="28" key="1">
    <citation type="submission" date="2015-02" db="EMBL/GenBank/DDBJ databases">
        <title>Genome Assembly of Bacillaceae bacterium MTCC 8252.</title>
        <authorList>
            <person name="Verma A."/>
            <person name="Khatri I."/>
            <person name="Mual P."/>
            <person name="Subramanian S."/>
            <person name="Krishnamurthi S."/>
        </authorList>
    </citation>
    <scope>NUCLEOTIDE SEQUENCE [LARGE SCALE GENOMIC DNA]</scope>
    <source>
        <strain evidence="28">MTCC 8252</strain>
    </source>
</reference>
<evidence type="ECO:0000313" key="29">
    <source>
        <dbReference type="Proteomes" id="UP000031563"/>
    </source>
</evidence>
<keyword evidence="7" id="KW-0808">Transferase</keyword>
<keyword evidence="5" id="KW-1003">Cell membrane</keyword>
<dbReference type="SMART" id="SM00448">
    <property type="entry name" value="REC"/>
    <property type="match status" value="2"/>
</dbReference>
<dbReference type="InterPro" id="IPR003594">
    <property type="entry name" value="HATPase_dom"/>
</dbReference>
<dbReference type="EC" id="2.7.13.3" evidence="4"/>
<dbReference type="FunFam" id="3.30.565.10:FF:000010">
    <property type="entry name" value="Sensor histidine kinase RcsC"/>
    <property type="match status" value="1"/>
</dbReference>
<dbReference type="EMBL" id="JWIR02000086">
    <property type="protein sequence ID" value="KKB34347.1"/>
    <property type="molecule type" value="Genomic_DNA"/>
</dbReference>
<keyword evidence="13" id="KW-0902">Two-component regulatory system</keyword>
<feature type="modified residue" description="4-aspartylphosphate" evidence="21">
    <location>
        <position position="719"/>
    </location>
</feature>